<accession>A0ABD0UPU5</accession>
<protein>
    <submittedName>
        <fullName evidence="2">Uncharacterized protein</fullName>
    </submittedName>
</protein>
<feature type="compositionally biased region" description="Basic and acidic residues" evidence="1">
    <location>
        <begin position="317"/>
        <end position="327"/>
    </location>
</feature>
<feature type="compositionally biased region" description="Basic residues" evidence="1">
    <location>
        <begin position="328"/>
        <end position="339"/>
    </location>
</feature>
<dbReference type="Proteomes" id="UP001552299">
    <property type="component" value="Unassembled WGS sequence"/>
</dbReference>
<reference evidence="2 3" key="1">
    <citation type="journal article" date="2024" name="Plant Biotechnol. J.">
        <title>Dendrobium thyrsiflorum genome and its molecular insights into genes involved in important horticultural traits.</title>
        <authorList>
            <person name="Chen B."/>
            <person name="Wang J.Y."/>
            <person name="Zheng P.J."/>
            <person name="Li K.L."/>
            <person name="Liang Y.M."/>
            <person name="Chen X.F."/>
            <person name="Zhang C."/>
            <person name="Zhao X."/>
            <person name="He X."/>
            <person name="Zhang G.Q."/>
            <person name="Liu Z.J."/>
            <person name="Xu Q."/>
        </authorList>
    </citation>
    <scope>NUCLEOTIDE SEQUENCE [LARGE SCALE GENOMIC DNA]</scope>
    <source>
        <strain evidence="2">GZMU011</strain>
    </source>
</reference>
<dbReference type="EMBL" id="JANQDX010000012">
    <property type="protein sequence ID" value="KAL0914867.1"/>
    <property type="molecule type" value="Genomic_DNA"/>
</dbReference>
<organism evidence="2 3">
    <name type="scientific">Dendrobium thyrsiflorum</name>
    <name type="common">Pinecone-like raceme dendrobium</name>
    <name type="synonym">Orchid</name>
    <dbReference type="NCBI Taxonomy" id="117978"/>
    <lineage>
        <taxon>Eukaryota</taxon>
        <taxon>Viridiplantae</taxon>
        <taxon>Streptophyta</taxon>
        <taxon>Embryophyta</taxon>
        <taxon>Tracheophyta</taxon>
        <taxon>Spermatophyta</taxon>
        <taxon>Magnoliopsida</taxon>
        <taxon>Liliopsida</taxon>
        <taxon>Asparagales</taxon>
        <taxon>Orchidaceae</taxon>
        <taxon>Epidendroideae</taxon>
        <taxon>Malaxideae</taxon>
        <taxon>Dendrobiinae</taxon>
        <taxon>Dendrobium</taxon>
    </lineage>
</organism>
<keyword evidence="3" id="KW-1185">Reference proteome</keyword>
<dbReference type="AlphaFoldDB" id="A0ABD0UPU5"/>
<evidence type="ECO:0000313" key="3">
    <source>
        <dbReference type="Proteomes" id="UP001552299"/>
    </source>
</evidence>
<name>A0ABD0UPU5_DENTH</name>
<evidence type="ECO:0000313" key="2">
    <source>
        <dbReference type="EMBL" id="KAL0914867.1"/>
    </source>
</evidence>
<sequence length="354" mass="39418">MAGRRWPKMANRRWRPKVVVGGGRRWLSAVAEVVAGGGGQVMAVDEQRWPTRGGNALKFAMLVSEPTPGSMADRGKEPAADDDQSLETLWENQANLTWQLEELSTDFRRFSVEIRHDLHLAQMRNPPQPHHRATALATILVTTEEWVLTEMCKEGICKTMKYQSNTPTRITILLGLSHESKQVKITKCSLFCGEDSEYRILGKQKFKFLRDLGLGDVNHTSKALSSQEFYLTGLSRCRPQSTRLVKARKYVVQAPNAVQTATQAAIQAPSAVRVVPSAPNCCLGASKLLSSLYECSWTSPLLFESFLDCYELSGIERGKGRRSSSDKKPRKPRPGRNRGLRINVASDLEAGGFD</sequence>
<gene>
    <name evidence="2" type="ORF">M5K25_015252</name>
</gene>
<feature type="region of interest" description="Disordered" evidence="1">
    <location>
        <begin position="317"/>
        <end position="354"/>
    </location>
</feature>
<comment type="caution">
    <text evidence="2">The sequence shown here is derived from an EMBL/GenBank/DDBJ whole genome shotgun (WGS) entry which is preliminary data.</text>
</comment>
<evidence type="ECO:0000256" key="1">
    <source>
        <dbReference type="SAM" id="MobiDB-lite"/>
    </source>
</evidence>
<proteinExistence type="predicted"/>